<protein>
    <submittedName>
        <fullName evidence="2">Uncharacterized protein</fullName>
    </submittedName>
</protein>
<name>A0A428SUA6_9HYPO</name>
<dbReference type="EMBL" id="NIZV01000349">
    <property type="protein sequence ID" value="RSL93367.1"/>
    <property type="molecule type" value="Genomic_DNA"/>
</dbReference>
<feature type="region of interest" description="Disordered" evidence="1">
    <location>
        <begin position="189"/>
        <end position="211"/>
    </location>
</feature>
<accession>A0A428SUA6</accession>
<dbReference type="AlphaFoldDB" id="A0A428SUA6"/>
<dbReference type="Proteomes" id="UP000288429">
    <property type="component" value="Unassembled WGS sequence"/>
</dbReference>
<keyword evidence="3" id="KW-1185">Reference proteome</keyword>
<organism evidence="2 3">
    <name type="scientific">Fusarium ambrosium</name>
    <dbReference type="NCBI Taxonomy" id="131363"/>
    <lineage>
        <taxon>Eukaryota</taxon>
        <taxon>Fungi</taxon>
        <taxon>Dikarya</taxon>
        <taxon>Ascomycota</taxon>
        <taxon>Pezizomycotina</taxon>
        <taxon>Sordariomycetes</taxon>
        <taxon>Hypocreomycetidae</taxon>
        <taxon>Hypocreales</taxon>
        <taxon>Nectriaceae</taxon>
        <taxon>Fusarium</taxon>
        <taxon>Fusarium solani species complex</taxon>
    </lineage>
</organism>
<reference evidence="2 3" key="1">
    <citation type="submission" date="2017-06" db="EMBL/GenBank/DDBJ databases">
        <title>Cmopartive genomic analysis of Ambrosia Fusariam Clade fungi.</title>
        <authorList>
            <person name="Stajich J.E."/>
            <person name="Carrillo J."/>
            <person name="Kijimoto T."/>
            <person name="Eskalen A."/>
            <person name="O'Donnell K."/>
            <person name="Kasson M."/>
        </authorList>
    </citation>
    <scope>NUCLEOTIDE SEQUENCE [LARGE SCALE GENOMIC DNA]</scope>
    <source>
        <strain evidence="2 3">NRRL 20438</strain>
    </source>
</reference>
<evidence type="ECO:0000313" key="3">
    <source>
        <dbReference type="Proteomes" id="UP000288429"/>
    </source>
</evidence>
<proteinExistence type="predicted"/>
<gene>
    <name evidence="2" type="ORF">CDV31_014749</name>
</gene>
<sequence>MLAFKTAWPSPDEEVTNPLLAINDIFKGSHRSLSSGSVIPSRAGLQPYSTWHRNIRKQAWGESLGKKPNLKRFTMAFEYSTITLFLELSLSQSSHTLGMVLGICPRELRADLCDGIRVFHRHALAGQSFSSPVDFSQQPGWDALPTPNLPLILSTLHFAARRTSITRSRGSVIIDRYTSMRILHRRARSRGPMGPFRPLTQRSRPLLKPAG</sequence>
<evidence type="ECO:0000256" key="1">
    <source>
        <dbReference type="SAM" id="MobiDB-lite"/>
    </source>
</evidence>
<comment type="caution">
    <text evidence="2">The sequence shown here is derived from an EMBL/GenBank/DDBJ whole genome shotgun (WGS) entry which is preliminary data.</text>
</comment>
<evidence type="ECO:0000313" key="2">
    <source>
        <dbReference type="EMBL" id="RSL93367.1"/>
    </source>
</evidence>